<dbReference type="InterPro" id="IPR006056">
    <property type="entry name" value="RidA"/>
</dbReference>
<proteinExistence type="inferred from homology"/>
<dbReference type="InterPro" id="IPR006175">
    <property type="entry name" value="YjgF/YER057c/UK114"/>
</dbReference>
<comment type="caution">
    <text evidence="2">The sequence shown here is derived from an EMBL/GenBank/DDBJ whole genome shotgun (WGS) entry which is preliminary data.</text>
</comment>
<evidence type="ECO:0000313" key="3">
    <source>
        <dbReference type="Proteomes" id="UP000680638"/>
    </source>
</evidence>
<evidence type="ECO:0000256" key="1">
    <source>
        <dbReference type="ARBA" id="ARBA00010552"/>
    </source>
</evidence>
<dbReference type="CDD" id="cd00448">
    <property type="entry name" value="YjgF_YER057c_UK114_family"/>
    <property type="match status" value="1"/>
</dbReference>
<accession>A0ABQ4LW50</accession>
<comment type="similarity">
    <text evidence="1">Belongs to the RutC family.</text>
</comment>
<gene>
    <name evidence="2" type="ORF">J21TS3_21840</name>
</gene>
<reference evidence="2 3" key="1">
    <citation type="submission" date="2021-03" db="EMBL/GenBank/DDBJ databases">
        <title>Antimicrobial resistance genes in bacteria isolated from Japanese honey, and their potential for conferring macrolide and lincosamide resistance in the American foulbrood pathogen Paenibacillus larvae.</title>
        <authorList>
            <person name="Okamoto M."/>
            <person name="Kumagai M."/>
            <person name="Kanamori H."/>
            <person name="Takamatsu D."/>
        </authorList>
    </citation>
    <scope>NUCLEOTIDE SEQUENCE [LARGE SCALE GENOMIC DNA]</scope>
    <source>
        <strain evidence="2 3">J21TS3</strain>
    </source>
</reference>
<name>A0ABQ4LW50_9BACL</name>
<dbReference type="InterPro" id="IPR035959">
    <property type="entry name" value="RutC-like_sf"/>
</dbReference>
<protein>
    <submittedName>
        <fullName evidence="2">RidA family protein</fullName>
    </submittedName>
</protein>
<dbReference type="Pfam" id="PF01042">
    <property type="entry name" value="Ribonuc_L-PSP"/>
    <property type="match status" value="1"/>
</dbReference>
<evidence type="ECO:0000313" key="2">
    <source>
        <dbReference type="EMBL" id="GIO67363.1"/>
    </source>
</evidence>
<dbReference type="SUPFAM" id="SSF55298">
    <property type="entry name" value="YjgF-like"/>
    <property type="match status" value="1"/>
</dbReference>
<dbReference type="PANTHER" id="PTHR11803">
    <property type="entry name" value="2-IMINOBUTANOATE/2-IMINOPROPANOATE DEAMINASE RIDA"/>
    <property type="match status" value="1"/>
</dbReference>
<dbReference type="PROSITE" id="PS01094">
    <property type="entry name" value="UPF0076"/>
    <property type="match status" value="1"/>
</dbReference>
<dbReference type="PANTHER" id="PTHR11803:SF39">
    <property type="entry name" value="2-IMINOBUTANOATE_2-IMINOPROPANOATE DEAMINASE"/>
    <property type="match status" value="1"/>
</dbReference>
<organism evidence="2 3">
    <name type="scientific">Paenibacillus cookii</name>
    <dbReference type="NCBI Taxonomy" id="157839"/>
    <lineage>
        <taxon>Bacteria</taxon>
        <taxon>Bacillati</taxon>
        <taxon>Bacillota</taxon>
        <taxon>Bacilli</taxon>
        <taxon>Bacillales</taxon>
        <taxon>Paenibacillaceae</taxon>
        <taxon>Paenibacillus</taxon>
    </lineage>
</organism>
<dbReference type="Proteomes" id="UP000680638">
    <property type="component" value="Unassembled WGS sequence"/>
</dbReference>
<dbReference type="EMBL" id="BORW01000009">
    <property type="protein sequence ID" value="GIO67363.1"/>
    <property type="molecule type" value="Genomic_DNA"/>
</dbReference>
<dbReference type="NCBIfam" id="TIGR00004">
    <property type="entry name" value="Rid family detoxifying hydrolase"/>
    <property type="match status" value="1"/>
</dbReference>
<sequence length="131" mass="13943">MIMTQPTIQPIATSNAPGAIGPYSQAVRMGNLLFASGQLGIDPATGEMPATVEEQTHQSLKNAKAILEAAGTDLSHVVKTTVFLNDMNDFAKVNEIYASYFAQPFPARSAVQVAKLPKDGLVEIEVIAMIP</sequence>
<dbReference type="InterPro" id="IPR019897">
    <property type="entry name" value="RidA_CS"/>
</dbReference>
<keyword evidence="3" id="KW-1185">Reference proteome</keyword>
<dbReference type="Gene3D" id="3.30.1330.40">
    <property type="entry name" value="RutC-like"/>
    <property type="match status" value="1"/>
</dbReference>